<evidence type="ECO:0000259" key="2">
    <source>
        <dbReference type="Pfam" id="PF01636"/>
    </source>
</evidence>
<keyword evidence="3" id="KW-0808">Transferase</keyword>
<sequence>APGENPDVEVPEYLWTRTSFRNVPRPVGSLHYSGPGFPRALVGVTQAFVRNEGDLWTHVLKELAGAGGTLPPSLLPLLSDLGTVTGRLHAALASATPDLPAFCAEPVREEEVVRWQAGWDATYQRARLELPEGLDRLTPGARALAEEVVRRLPSLPPKVALPREMRFRDSLRTRIHGDYHLGQVIRTATGLIILDFEGEPLRSLDERRAKQSPLKDVAGMLRSLNYAAHVSVRSPLPTRAGPSGDPSIPEQTSRQAQDRFLEGYWSVAGSSRPRWVDPKDPHLARLLEFFVTEKVLYELCYELRYRPAWTDIPLRALLQAMGF</sequence>
<name>T0Z6H1_9ZZZZ</name>
<accession>T0Z6H1</accession>
<dbReference type="InterPro" id="IPR002575">
    <property type="entry name" value="Aminoglycoside_PTrfase"/>
</dbReference>
<feature type="non-terminal residue" evidence="3">
    <location>
        <position position="1"/>
    </location>
</feature>
<reference evidence="3" key="2">
    <citation type="journal article" date="2014" name="ISME J.">
        <title>Microbial stratification in low pH oxic and suboxic macroscopic growths along an acid mine drainage.</title>
        <authorList>
            <person name="Mendez-Garcia C."/>
            <person name="Mesa V."/>
            <person name="Sprenger R.R."/>
            <person name="Richter M."/>
            <person name="Diez M.S."/>
            <person name="Solano J."/>
            <person name="Bargiela R."/>
            <person name="Golyshina O.V."/>
            <person name="Manteca A."/>
            <person name="Ramos J.L."/>
            <person name="Gallego J.R."/>
            <person name="Llorente I."/>
            <person name="Martins Dos Santos V.A."/>
            <person name="Jensen O.N."/>
            <person name="Pelaez A.I."/>
            <person name="Sanchez J."/>
            <person name="Ferrer M."/>
        </authorList>
    </citation>
    <scope>NUCLEOTIDE SEQUENCE</scope>
</reference>
<dbReference type="EMBL" id="AUZY01009048">
    <property type="protein sequence ID" value="EQD43621.1"/>
    <property type="molecule type" value="Genomic_DNA"/>
</dbReference>
<evidence type="ECO:0000313" key="3">
    <source>
        <dbReference type="EMBL" id="EQD43621.1"/>
    </source>
</evidence>
<feature type="domain" description="Aminoglycoside phosphotransferase" evidence="2">
    <location>
        <begin position="80"/>
        <end position="197"/>
    </location>
</feature>
<dbReference type="SUPFAM" id="SSF56112">
    <property type="entry name" value="Protein kinase-like (PK-like)"/>
    <property type="match status" value="1"/>
</dbReference>
<feature type="region of interest" description="Disordered" evidence="1">
    <location>
        <begin position="235"/>
        <end position="254"/>
    </location>
</feature>
<gene>
    <name evidence="3" type="ORF">B1B_13726</name>
</gene>
<dbReference type="GO" id="GO:0016301">
    <property type="term" value="F:kinase activity"/>
    <property type="evidence" value="ECO:0007669"/>
    <property type="project" value="UniProtKB-KW"/>
</dbReference>
<reference evidence="3" key="1">
    <citation type="submission" date="2013-08" db="EMBL/GenBank/DDBJ databases">
        <authorList>
            <person name="Mendez C."/>
            <person name="Richter M."/>
            <person name="Ferrer M."/>
            <person name="Sanchez J."/>
        </authorList>
    </citation>
    <scope>NUCLEOTIDE SEQUENCE</scope>
</reference>
<dbReference type="Gene3D" id="3.90.1200.10">
    <property type="match status" value="1"/>
</dbReference>
<dbReference type="Pfam" id="PF01636">
    <property type="entry name" value="APH"/>
    <property type="match status" value="1"/>
</dbReference>
<protein>
    <submittedName>
        <fullName evidence="3">Trehalose synthase-fused maltokinase</fullName>
    </submittedName>
</protein>
<proteinExistence type="predicted"/>
<dbReference type="InterPro" id="IPR011009">
    <property type="entry name" value="Kinase-like_dom_sf"/>
</dbReference>
<dbReference type="AlphaFoldDB" id="T0Z6H1"/>
<organism evidence="3">
    <name type="scientific">mine drainage metagenome</name>
    <dbReference type="NCBI Taxonomy" id="410659"/>
    <lineage>
        <taxon>unclassified sequences</taxon>
        <taxon>metagenomes</taxon>
        <taxon>ecological metagenomes</taxon>
    </lineage>
</organism>
<evidence type="ECO:0000256" key="1">
    <source>
        <dbReference type="SAM" id="MobiDB-lite"/>
    </source>
</evidence>
<keyword evidence="3" id="KW-0418">Kinase</keyword>
<comment type="caution">
    <text evidence="3">The sequence shown here is derived from an EMBL/GenBank/DDBJ whole genome shotgun (WGS) entry which is preliminary data.</text>
</comment>